<keyword evidence="5 6" id="KW-0472">Membrane</keyword>
<evidence type="ECO:0000313" key="8">
    <source>
        <dbReference type="Proteomes" id="UP000199580"/>
    </source>
</evidence>
<evidence type="ECO:0000256" key="3">
    <source>
        <dbReference type="ARBA" id="ARBA00022692"/>
    </source>
</evidence>
<protein>
    <submittedName>
        <fullName evidence="7">4-hydroxybenzoate polyprenyltransferase</fullName>
    </submittedName>
</protein>
<keyword evidence="3 6" id="KW-0812">Transmembrane</keyword>
<evidence type="ECO:0000256" key="6">
    <source>
        <dbReference type="SAM" id="Phobius"/>
    </source>
</evidence>
<gene>
    <name evidence="7" type="ORF">SAMN04487935_1845</name>
</gene>
<feature type="transmembrane region" description="Helical" evidence="6">
    <location>
        <begin position="94"/>
        <end position="111"/>
    </location>
</feature>
<feature type="transmembrane region" description="Helical" evidence="6">
    <location>
        <begin position="123"/>
        <end position="146"/>
    </location>
</feature>
<feature type="transmembrane region" description="Helical" evidence="6">
    <location>
        <begin position="63"/>
        <end position="88"/>
    </location>
</feature>
<dbReference type="NCBIfam" id="NF009512">
    <property type="entry name" value="PRK12872.1-1"/>
    <property type="match status" value="1"/>
</dbReference>
<dbReference type="Gene3D" id="1.10.357.140">
    <property type="entry name" value="UbiA prenyltransferase"/>
    <property type="match status" value="1"/>
</dbReference>
<dbReference type="InterPro" id="IPR050475">
    <property type="entry name" value="Prenyltransferase_related"/>
</dbReference>
<dbReference type="InterPro" id="IPR044878">
    <property type="entry name" value="UbiA_sf"/>
</dbReference>
<proteinExistence type="predicted"/>
<feature type="transmembrane region" description="Helical" evidence="6">
    <location>
        <begin position="152"/>
        <end position="173"/>
    </location>
</feature>
<reference evidence="7 8" key="1">
    <citation type="submission" date="2016-10" db="EMBL/GenBank/DDBJ databases">
        <authorList>
            <person name="de Groot N.N."/>
        </authorList>
    </citation>
    <scope>NUCLEOTIDE SEQUENCE [LARGE SCALE GENOMIC DNA]</scope>
    <source>
        <strain evidence="7 8">CGMCC 1.10076</strain>
    </source>
</reference>
<dbReference type="GO" id="GO:0016020">
    <property type="term" value="C:membrane"/>
    <property type="evidence" value="ECO:0007669"/>
    <property type="project" value="UniProtKB-SubCell"/>
</dbReference>
<keyword evidence="2" id="KW-1003">Cell membrane</keyword>
<comment type="subcellular location">
    <subcellularLocation>
        <location evidence="1">Membrane</location>
        <topology evidence="1">Multi-pass membrane protein</topology>
    </subcellularLocation>
</comment>
<keyword evidence="4 6" id="KW-1133">Transmembrane helix</keyword>
<feature type="transmembrane region" description="Helical" evidence="6">
    <location>
        <begin position="22"/>
        <end position="42"/>
    </location>
</feature>
<evidence type="ECO:0000256" key="1">
    <source>
        <dbReference type="ARBA" id="ARBA00004141"/>
    </source>
</evidence>
<feature type="transmembrane region" description="Helical" evidence="6">
    <location>
        <begin position="267"/>
        <end position="288"/>
    </location>
</feature>
<dbReference type="CDD" id="cd13961">
    <property type="entry name" value="PT_UbiA_DGGGPS"/>
    <property type="match status" value="1"/>
</dbReference>
<evidence type="ECO:0000313" key="7">
    <source>
        <dbReference type="EMBL" id="SDJ78395.1"/>
    </source>
</evidence>
<feature type="transmembrane region" description="Helical" evidence="6">
    <location>
        <begin position="206"/>
        <end position="222"/>
    </location>
</feature>
<name>A0A1G8WL55_9FLAO</name>
<dbReference type="AlphaFoldDB" id="A0A1G8WL55"/>
<evidence type="ECO:0000256" key="2">
    <source>
        <dbReference type="ARBA" id="ARBA00022475"/>
    </source>
</evidence>
<feature type="transmembrane region" description="Helical" evidence="6">
    <location>
        <begin position="234"/>
        <end position="255"/>
    </location>
</feature>
<dbReference type="Proteomes" id="UP000199580">
    <property type="component" value="Unassembled WGS sequence"/>
</dbReference>
<accession>A0A1G8WL55</accession>
<sequence>MQLILRYGFLIWQKIPLALNDFQYILLVFSTVLIAAAGYVINNIFDQETDGENKPKHVIVGKYISEAMAYNIYVGLNISGVAIGFYLANVIEKPGFAAIFIFIAATLYLYATSLKQMLVVGNVIIALLLAVSVLIVPVFDMFPMIYNGNREVMATVFSVISDYAVFAFILNLIREMVKDLEDVDGDYNQGMNTLPIALGRKRTSKLIFGLSIVPVLLVLYYTNKYFFSNNLLLITIYILLFVAAPLIYFTVKMWDAKSVKDFRHLSLVLKLVILFGVFSIALLTYNILHHA</sequence>
<dbReference type="PANTHER" id="PTHR42723:SF1">
    <property type="entry name" value="CHLOROPHYLL SYNTHASE, CHLOROPLASTIC"/>
    <property type="match status" value="1"/>
</dbReference>
<evidence type="ECO:0000256" key="4">
    <source>
        <dbReference type="ARBA" id="ARBA00022989"/>
    </source>
</evidence>
<dbReference type="InterPro" id="IPR000537">
    <property type="entry name" value="UbiA_prenyltransferase"/>
</dbReference>
<dbReference type="Gene3D" id="1.20.120.1780">
    <property type="entry name" value="UbiA prenyltransferase"/>
    <property type="match status" value="1"/>
</dbReference>
<evidence type="ECO:0000256" key="5">
    <source>
        <dbReference type="ARBA" id="ARBA00023136"/>
    </source>
</evidence>
<organism evidence="7 8">
    <name type="scientific">Flavobacterium noncentrifugens</name>
    <dbReference type="NCBI Taxonomy" id="1128970"/>
    <lineage>
        <taxon>Bacteria</taxon>
        <taxon>Pseudomonadati</taxon>
        <taxon>Bacteroidota</taxon>
        <taxon>Flavobacteriia</taxon>
        <taxon>Flavobacteriales</taxon>
        <taxon>Flavobacteriaceae</taxon>
        <taxon>Flavobacterium</taxon>
    </lineage>
</organism>
<dbReference type="Pfam" id="PF01040">
    <property type="entry name" value="UbiA"/>
    <property type="match status" value="1"/>
</dbReference>
<keyword evidence="7" id="KW-0808">Transferase</keyword>
<dbReference type="STRING" id="1128970.SAMN04487935_1845"/>
<dbReference type="EMBL" id="FNEZ01000002">
    <property type="protein sequence ID" value="SDJ78395.1"/>
    <property type="molecule type" value="Genomic_DNA"/>
</dbReference>
<keyword evidence="8" id="KW-1185">Reference proteome</keyword>
<dbReference type="PANTHER" id="PTHR42723">
    <property type="entry name" value="CHLOROPHYLL SYNTHASE"/>
    <property type="match status" value="1"/>
</dbReference>
<dbReference type="GO" id="GO:0016765">
    <property type="term" value="F:transferase activity, transferring alkyl or aryl (other than methyl) groups"/>
    <property type="evidence" value="ECO:0007669"/>
    <property type="project" value="InterPro"/>
</dbReference>